<gene>
    <name evidence="2" type="ORF">Acaty_c0359</name>
</gene>
<accession>A0A059ZMN4</accession>
<dbReference type="KEGG" id="acz:Acaty_c0359"/>
<evidence type="ECO:0000313" key="3">
    <source>
        <dbReference type="Proteomes" id="UP000005522"/>
    </source>
</evidence>
<evidence type="ECO:0000313" key="2">
    <source>
        <dbReference type="EMBL" id="AIA54249.1"/>
    </source>
</evidence>
<evidence type="ECO:0000256" key="1">
    <source>
        <dbReference type="SAM" id="MobiDB-lite"/>
    </source>
</evidence>
<feature type="region of interest" description="Disordered" evidence="1">
    <location>
        <begin position="1"/>
        <end position="42"/>
    </location>
</feature>
<dbReference type="EMBL" id="CP005986">
    <property type="protein sequence ID" value="AIA54249.1"/>
    <property type="molecule type" value="Genomic_DNA"/>
</dbReference>
<sequence>MSGCDYSRGRLRNEVKGAQTGDKWPSWGTGQGPHDLRAWRAR</sequence>
<proteinExistence type="predicted"/>
<dbReference type="AlphaFoldDB" id="A0A059ZMN4"/>
<protein>
    <submittedName>
        <fullName evidence="2">Uncharacterized protein</fullName>
    </submittedName>
</protein>
<organism evidence="2 3">
    <name type="scientific">Acidithiobacillus caldus (strain ATCC 51756 / DSM 8584 / KU)</name>
    <dbReference type="NCBI Taxonomy" id="637389"/>
    <lineage>
        <taxon>Bacteria</taxon>
        <taxon>Pseudomonadati</taxon>
        <taxon>Pseudomonadota</taxon>
        <taxon>Acidithiobacillia</taxon>
        <taxon>Acidithiobacillales</taxon>
        <taxon>Acidithiobacillaceae</taxon>
        <taxon>Acidithiobacillus</taxon>
    </lineage>
</organism>
<dbReference type="Proteomes" id="UP000005522">
    <property type="component" value="Chromosome"/>
</dbReference>
<name>A0A059ZMN4_ACICK</name>
<dbReference type="HOGENOM" id="CLU_3245760_0_0_6"/>
<reference evidence="2 3" key="1">
    <citation type="journal article" date="2009" name="J. Bacteriol.">
        <title>Draft genome sequence of the extremely acidophilic bacterium Acidithiobacillus caldus ATCC 51756 reveals metabolic versatility in the genus Acidithiobacillus.</title>
        <authorList>
            <person name="Valdes J."/>
            <person name="Quatrini R."/>
            <person name="Hallberg K."/>
            <person name="Dopson M."/>
            <person name="Valenzuela P.D."/>
            <person name="Holmes D.S."/>
        </authorList>
    </citation>
    <scope>NUCLEOTIDE SEQUENCE [LARGE SCALE GENOMIC DNA]</scope>
    <source>
        <strain evidence="3">ATCC 51756 / DSM 8584 / KU</strain>
    </source>
</reference>